<proteinExistence type="predicted"/>
<feature type="region of interest" description="Disordered" evidence="1">
    <location>
        <begin position="214"/>
        <end position="243"/>
    </location>
</feature>
<dbReference type="SUPFAM" id="SSF82153">
    <property type="entry name" value="FAS1 domain"/>
    <property type="match status" value="1"/>
</dbReference>
<organism evidence="3 4">
    <name type="scientific">Gonium pectorale</name>
    <name type="common">Green alga</name>
    <dbReference type="NCBI Taxonomy" id="33097"/>
    <lineage>
        <taxon>Eukaryota</taxon>
        <taxon>Viridiplantae</taxon>
        <taxon>Chlorophyta</taxon>
        <taxon>core chlorophytes</taxon>
        <taxon>Chlorophyceae</taxon>
        <taxon>CS clade</taxon>
        <taxon>Chlamydomonadales</taxon>
        <taxon>Volvocaceae</taxon>
        <taxon>Gonium</taxon>
    </lineage>
</organism>
<dbReference type="EMBL" id="LSYV01000007">
    <property type="protein sequence ID" value="KXZ53837.1"/>
    <property type="molecule type" value="Genomic_DNA"/>
</dbReference>
<dbReference type="InterPro" id="IPR036378">
    <property type="entry name" value="FAS1_dom_sf"/>
</dbReference>
<accession>A0A150GVD0</accession>
<gene>
    <name evidence="3" type="ORF">GPECTOR_6g755</name>
</gene>
<sequence>MVHANAASASAASSARRRRSTRAAALLALPAVAAVGSLLALIAASYAPGALGQAYLPPTMIDAMESAMFLTKYMDAADVTGYYDRFLEEDFSGTVFAPVDLGFDALLTKLNATWEELTSAELNATLSGIVGLHVVPGVRLFPLTALKDGLALDAASGGKLYIRRDVPGIVHVYPVPRPEDDPLNFATVLQYQEIRGGKAILYVVDKVLLPPAKTSAPAPAATSTTVGRRSRGGAGAPNRKALF</sequence>
<evidence type="ECO:0000313" key="3">
    <source>
        <dbReference type="EMBL" id="KXZ53837.1"/>
    </source>
</evidence>
<dbReference type="InterPro" id="IPR000782">
    <property type="entry name" value="FAS1_domain"/>
</dbReference>
<feature type="domain" description="FAS1" evidence="2">
    <location>
        <begin position="57"/>
        <end position="208"/>
    </location>
</feature>
<protein>
    <recommendedName>
        <fullName evidence="2">FAS1 domain-containing protein</fullName>
    </recommendedName>
</protein>
<dbReference type="OrthoDB" id="530600at2759"/>
<evidence type="ECO:0000313" key="4">
    <source>
        <dbReference type="Proteomes" id="UP000075714"/>
    </source>
</evidence>
<dbReference type="Gene3D" id="2.30.180.10">
    <property type="entry name" value="FAS1 domain"/>
    <property type="match status" value="1"/>
</dbReference>
<dbReference type="PROSITE" id="PS50213">
    <property type="entry name" value="FAS1"/>
    <property type="match status" value="1"/>
</dbReference>
<keyword evidence="4" id="KW-1185">Reference proteome</keyword>
<feature type="compositionally biased region" description="Low complexity" evidence="1">
    <location>
        <begin position="214"/>
        <end position="225"/>
    </location>
</feature>
<comment type="caution">
    <text evidence="3">The sequence shown here is derived from an EMBL/GenBank/DDBJ whole genome shotgun (WGS) entry which is preliminary data.</text>
</comment>
<evidence type="ECO:0000256" key="1">
    <source>
        <dbReference type="SAM" id="MobiDB-lite"/>
    </source>
</evidence>
<dbReference type="SMART" id="SM00554">
    <property type="entry name" value="FAS1"/>
    <property type="match status" value="1"/>
</dbReference>
<dbReference type="AlphaFoldDB" id="A0A150GVD0"/>
<name>A0A150GVD0_GONPE</name>
<evidence type="ECO:0000259" key="2">
    <source>
        <dbReference type="PROSITE" id="PS50213"/>
    </source>
</evidence>
<dbReference type="Pfam" id="PF02469">
    <property type="entry name" value="Fasciclin"/>
    <property type="match status" value="1"/>
</dbReference>
<dbReference type="Proteomes" id="UP000075714">
    <property type="component" value="Unassembled WGS sequence"/>
</dbReference>
<reference evidence="4" key="1">
    <citation type="journal article" date="2016" name="Nat. Commun.">
        <title>The Gonium pectorale genome demonstrates co-option of cell cycle regulation during the evolution of multicellularity.</title>
        <authorList>
            <person name="Hanschen E.R."/>
            <person name="Marriage T.N."/>
            <person name="Ferris P.J."/>
            <person name="Hamaji T."/>
            <person name="Toyoda A."/>
            <person name="Fujiyama A."/>
            <person name="Neme R."/>
            <person name="Noguchi H."/>
            <person name="Minakuchi Y."/>
            <person name="Suzuki M."/>
            <person name="Kawai-Toyooka H."/>
            <person name="Smith D.R."/>
            <person name="Sparks H."/>
            <person name="Anderson J."/>
            <person name="Bakaric R."/>
            <person name="Luria V."/>
            <person name="Karger A."/>
            <person name="Kirschner M.W."/>
            <person name="Durand P.M."/>
            <person name="Michod R.E."/>
            <person name="Nozaki H."/>
            <person name="Olson B.J."/>
        </authorList>
    </citation>
    <scope>NUCLEOTIDE SEQUENCE [LARGE SCALE GENOMIC DNA]</scope>
    <source>
        <strain evidence="4">NIES-2863</strain>
    </source>
</reference>